<comment type="caution">
    <text evidence="5">The sequence shown here is derived from an EMBL/GenBank/DDBJ whole genome shotgun (WGS) entry which is preliminary data.</text>
</comment>
<gene>
    <name evidence="5" type="ORF">FQA47_003963</name>
</gene>
<comment type="cofactor">
    <cofactor evidence="1 2">
        <name>Zn(2+)</name>
        <dbReference type="ChEBI" id="CHEBI:29105"/>
    </cofactor>
    <text evidence="1 2">Binds 1 zinc ion per subunit.</text>
</comment>
<dbReference type="PRINTS" id="PR00480">
    <property type="entry name" value="ASTACIN"/>
</dbReference>
<dbReference type="GO" id="GO:0006508">
    <property type="term" value="P:proteolysis"/>
    <property type="evidence" value="ECO:0007669"/>
    <property type="project" value="UniProtKB-KW"/>
</dbReference>
<dbReference type="InterPro" id="IPR034035">
    <property type="entry name" value="Astacin-like_dom"/>
</dbReference>
<keyword evidence="1 2" id="KW-0378">Hydrolase</keyword>
<evidence type="ECO:0000259" key="4">
    <source>
        <dbReference type="PROSITE" id="PS51864"/>
    </source>
</evidence>
<evidence type="ECO:0000256" key="3">
    <source>
        <dbReference type="SAM" id="SignalP"/>
    </source>
</evidence>
<dbReference type="Proteomes" id="UP000646548">
    <property type="component" value="Unassembled WGS sequence"/>
</dbReference>
<keyword evidence="3" id="KW-0732">Signal</keyword>
<keyword evidence="1 2" id="KW-0862">Zinc</keyword>
<accession>A0A834C5D3</accession>
<dbReference type="SMART" id="SM00235">
    <property type="entry name" value="ZnMc"/>
    <property type="match status" value="1"/>
</dbReference>
<feature type="domain" description="Peptidase M12A" evidence="4">
    <location>
        <begin position="88"/>
        <end position="271"/>
    </location>
</feature>
<keyword evidence="1 2" id="KW-0645">Protease</keyword>
<dbReference type="PANTHER" id="PTHR10127:SF870">
    <property type="entry name" value="METALLOENDOPEPTIDASE"/>
    <property type="match status" value="1"/>
</dbReference>
<dbReference type="PROSITE" id="PS51864">
    <property type="entry name" value="ASTACIN"/>
    <property type="match status" value="1"/>
</dbReference>
<dbReference type="EC" id="3.4.24.-" evidence="2"/>
<dbReference type="GO" id="GO:0008270">
    <property type="term" value="F:zinc ion binding"/>
    <property type="evidence" value="ECO:0007669"/>
    <property type="project" value="UniProtKB-UniRule"/>
</dbReference>
<keyword evidence="1 2" id="KW-0479">Metal-binding</keyword>
<proteinExistence type="predicted"/>
<feature type="binding site" evidence="1">
    <location>
        <position position="177"/>
    </location>
    <ligand>
        <name>Zn(2+)</name>
        <dbReference type="ChEBI" id="CHEBI:29105"/>
        <note>catalytic</note>
    </ligand>
</feature>
<feature type="binding site" evidence="1">
    <location>
        <position position="183"/>
    </location>
    <ligand>
        <name>Zn(2+)</name>
        <dbReference type="ChEBI" id="CHEBI:29105"/>
        <note>catalytic</note>
    </ligand>
</feature>
<feature type="binding site" evidence="1">
    <location>
        <position position="173"/>
    </location>
    <ligand>
        <name>Zn(2+)</name>
        <dbReference type="ChEBI" id="CHEBI:29105"/>
        <note>catalytic</note>
    </ligand>
</feature>
<dbReference type="Pfam" id="PF01400">
    <property type="entry name" value="Astacin"/>
    <property type="match status" value="1"/>
</dbReference>
<feature type="chain" id="PRO_5032381392" description="Metalloendopeptidase" evidence="3">
    <location>
        <begin position="16"/>
        <end position="303"/>
    </location>
</feature>
<evidence type="ECO:0000313" key="6">
    <source>
        <dbReference type="Proteomes" id="UP000646548"/>
    </source>
</evidence>
<dbReference type="SUPFAM" id="SSF55486">
    <property type="entry name" value="Metalloproteases ('zincins'), catalytic domain"/>
    <property type="match status" value="1"/>
</dbReference>
<dbReference type="InterPro" id="IPR006026">
    <property type="entry name" value="Peptidase_Metallo"/>
</dbReference>
<dbReference type="GO" id="GO:0004222">
    <property type="term" value="F:metalloendopeptidase activity"/>
    <property type="evidence" value="ECO:0007669"/>
    <property type="project" value="UniProtKB-UniRule"/>
</dbReference>
<sequence length="303" mass="34003">MRGLLVLCCVMMGNGYSVNSTSNSQSEGKGEFLQNFRMWRRYPCLTLRFSVPVASELQLANASAETLPELQHDLSVAEGDILLSDNRNAVNLLWTDGIIPYTISVELANRRSEIEEAFAMIMRATCIRFQERTYENNYLDIKDGDGCASYVGCSGGAQPVYFGSTCSAGNLCHELVHAVGMYHEHTRFDRDQFIKVVWDNIKPGKQGNFDVKMGNTLNLPYDFGSIMHYGMSYFSKDGNPTIVPNQGVDIGQRKYLSRLDIQKINSLYHCGTNVSFHPLIKAAADQHSCFSFRCTKTDVEVKH</sequence>
<protein>
    <recommendedName>
        <fullName evidence="2">Metalloendopeptidase</fullName>
        <ecNumber evidence="2">3.4.24.-</ecNumber>
    </recommendedName>
</protein>
<dbReference type="CDD" id="cd04280">
    <property type="entry name" value="ZnMc_astacin_like"/>
    <property type="match status" value="1"/>
</dbReference>
<dbReference type="InterPro" id="IPR024079">
    <property type="entry name" value="MetalloPept_cat_dom_sf"/>
</dbReference>
<evidence type="ECO:0000256" key="1">
    <source>
        <dbReference type="PROSITE-ProRule" id="PRU01211"/>
    </source>
</evidence>
<dbReference type="AlphaFoldDB" id="A0A834C5D3"/>
<name>A0A834C5D3_ORYME</name>
<dbReference type="PANTHER" id="PTHR10127">
    <property type="entry name" value="DISCOIDIN, CUB, EGF, LAMININ , AND ZINC METALLOPROTEASE DOMAIN CONTAINING"/>
    <property type="match status" value="1"/>
</dbReference>
<dbReference type="Gene3D" id="3.40.390.10">
    <property type="entry name" value="Collagenase (Catalytic Domain)"/>
    <property type="match status" value="1"/>
</dbReference>
<keyword evidence="1 2" id="KW-0482">Metalloprotease</keyword>
<evidence type="ECO:0000313" key="5">
    <source>
        <dbReference type="EMBL" id="KAF6723177.1"/>
    </source>
</evidence>
<evidence type="ECO:0000256" key="2">
    <source>
        <dbReference type="RuleBase" id="RU361183"/>
    </source>
</evidence>
<comment type="caution">
    <text evidence="1">Lacks conserved residue(s) required for the propagation of feature annotation.</text>
</comment>
<reference evidence="5" key="1">
    <citation type="journal article" name="BMC Genomics">
        <title>Long-read sequencing and de novo genome assembly of marine medaka (Oryzias melastigma).</title>
        <authorList>
            <person name="Liang P."/>
            <person name="Saqib H.S.A."/>
            <person name="Ni X."/>
            <person name="Shen Y."/>
        </authorList>
    </citation>
    <scope>NUCLEOTIDE SEQUENCE</scope>
    <source>
        <strain evidence="5">Bigg-433</strain>
    </source>
</reference>
<dbReference type="InterPro" id="IPR001506">
    <property type="entry name" value="Peptidase_M12A"/>
</dbReference>
<organism evidence="5 6">
    <name type="scientific">Oryzias melastigma</name>
    <name type="common">Marine medaka</name>
    <dbReference type="NCBI Taxonomy" id="30732"/>
    <lineage>
        <taxon>Eukaryota</taxon>
        <taxon>Metazoa</taxon>
        <taxon>Chordata</taxon>
        <taxon>Craniata</taxon>
        <taxon>Vertebrata</taxon>
        <taxon>Euteleostomi</taxon>
        <taxon>Actinopterygii</taxon>
        <taxon>Neopterygii</taxon>
        <taxon>Teleostei</taxon>
        <taxon>Neoteleostei</taxon>
        <taxon>Acanthomorphata</taxon>
        <taxon>Ovalentaria</taxon>
        <taxon>Atherinomorphae</taxon>
        <taxon>Beloniformes</taxon>
        <taxon>Adrianichthyidae</taxon>
        <taxon>Oryziinae</taxon>
        <taxon>Oryzias</taxon>
    </lineage>
</organism>
<dbReference type="EMBL" id="WKFB01000437">
    <property type="protein sequence ID" value="KAF6723177.1"/>
    <property type="molecule type" value="Genomic_DNA"/>
</dbReference>
<feature type="active site" evidence="1">
    <location>
        <position position="174"/>
    </location>
</feature>
<feature type="signal peptide" evidence="3">
    <location>
        <begin position="1"/>
        <end position="15"/>
    </location>
</feature>